<dbReference type="PANTHER" id="PTHR47313:SF1">
    <property type="entry name" value="RIBOSOMAL RNA LARGE SUBUNIT METHYLTRANSFERASE K_L"/>
    <property type="match status" value="1"/>
</dbReference>
<dbReference type="GO" id="GO:0070043">
    <property type="term" value="F:rRNA (guanine-N7-)-methyltransferase activity"/>
    <property type="evidence" value="ECO:0007669"/>
    <property type="project" value="TreeGrafter"/>
</dbReference>
<keyword evidence="2 5" id="KW-0808">Transferase</keyword>
<organism evidence="5 6">
    <name type="scientific">Nitrogeniibacter mangrovi</name>
    <dbReference type="NCBI Taxonomy" id="2016596"/>
    <lineage>
        <taxon>Bacteria</taxon>
        <taxon>Pseudomonadati</taxon>
        <taxon>Pseudomonadota</taxon>
        <taxon>Betaproteobacteria</taxon>
        <taxon>Rhodocyclales</taxon>
        <taxon>Zoogloeaceae</taxon>
        <taxon>Nitrogeniibacter</taxon>
    </lineage>
</organism>
<dbReference type="GO" id="GO:0003723">
    <property type="term" value="F:RNA binding"/>
    <property type="evidence" value="ECO:0007669"/>
    <property type="project" value="UniProtKB-UniRule"/>
</dbReference>
<dbReference type="PROSITE" id="PS01261">
    <property type="entry name" value="UPF0020"/>
    <property type="match status" value="1"/>
</dbReference>
<dbReference type="InterPro" id="IPR004114">
    <property type="entry name" value="THUMP_dom"/>
</dbReference>
<keyword evidence="6" id="KW-1185">Reference proteome</keyword>
<dbReference type="Pfam" id="PF01170">
    <property type="entry name" value="UPF0020"/>
    <property type="match status" value="1"/>
</dbReference>
<dbReference type="Gene3D" id="3.40.50.150">
    <property type="entry name" value="Vaccinia Virus protein VP39"/>
    <property type="match status" value="1"/>
</dbReference>
<dbReference type="Pfam" id="PF02926">
    <property type="entry name" value="THUMP"/>
    <property type="match status" value="1"/>
</dbReference>
<feature type="domain" description="THUMP" evidence="4">
    <location>
        <begin position="44"/>
        <end position="155"/>
    </location>
</feature>
<dbReference type="SUPFAM" id="SSF53335">
    <property type="entry name" value="S-adenosyl-L-methionine-dependent methyltransferases"/>
    <property type="match status" value="1"/>
</dbReference>
<dbReference type="PROSITE" id="PS51165">
    <property type="entry name" value="THUMP"/>
    <property type="match status" value="1"/>
</dbReference>
<keyword evidence="1 5" id="KW-0489">Methyltransferase</keyword>
<evidence type="ECO:0000256" key="2">
    <source>
        <dbReference type="ARBA" id="ARBA00022679"/>
    </source>
</evidence>
<dbReference type="Proteomes" id="UP000501991">
    <property type="component" value="Chromosome"/>
</dbReference>
<dbReference type="CDD" id="cd11715">
    <property type="entry name" value="THUMP_AdoMetMT"/>
    <property type="match status" value="1"/>
</dbReference>
<proteinExistence type="predicted"/>
<dbReference type="Pfam" id="PF22020">
    <property type="entry name" value="RlmL_1st"/>
    <property type="match status" value="1"/>
</dbReference>
<evidence type="ECO:0000256" key="3">
    <source>
        <dbReference type="PROSITE-ProRule" id="PRU00529"/>
    </source>
</evidence>
<dbReference type="GO" id="GO:0008990">
    <property type="term" value="F:rRNA (guanine-N2-)-methyltransferase activity"/>
    <property type="evidence" value="ECO:0007669"/>
    <property type="project" value="TreeGrafter"/>
</dbReference>
<gene>
    <name evidence="5" type="ORF">G3580_04070</name>
</gene>
<evidence type="ECO:0000313" key="6">
    <source>
        <dbReference type="Proteomes" id="UP000501991"/>
    </source>
</evidence>
<sequence length="384" mass="43072">MNERFFAPCPRGLEAGLVDELGALGARDLHQTHGGVAFRGDWALACRANLESRLATRVLWQVAFGRYRREEDIYRLAYSVTWAKWFTHEQTMRVNVTARRSPLKSLEFITLRIKDAVCDHFRMVHGSRPSIDTANPDVRIHAFLNQDQVTLYLDTSGEPLYKRGFKQAAVEAPLKENLAAGILRIAGWRTDEPLLDPMCGSGTFLIEAAQMALDIAPGLGRGFAFEHLRHVDEAMWRKLRREAEGRRRHAATLPIFGSDSEAVQVKRARINLEAAGLAEQVRLEQVGLLERTPPTAQGVMVANPPYGVRIGESAELEAFYPQLGDALKARWSGWRCYFLSADAALPKLIGLRASKRTPLYNGALECRVYEYKMIAGSLRKPKDA</sequence>
<name>A0A6C1B3V9_9RHOO</name>
<dbReference type="AlphaFoldDB" id="A0A6C1B3V9"/>
<evidence type="ECO:0000313" key="5">
    <source>
        <dbReference type="EMBL" id="QID16884.1"/>
    </source>
</evidence>
<evidence type="ECO:0000259" key="4">
    <source>
        <dbReference type="PROSITE" id="PS51165"/>
    </source>
</evidence>
<dbReference type="InterPro" id="IPR053943">
    <property type="entry name" value="RlmKL-like_Mtase_CS"/>
</dbReference>
<reference evidence="5 6" key="1">
    <citation type="submission" date="2020-02" db="EMBL/GenBank/DDBJ databases">
        <title>Nitrogenibacter mangrovi gen. nov., sp. nov. isolated from mangrove sediment, a denitrifying betaproteobacterium.</title>
        <authorList>
            <person name="Liao H."/>
            <person name="Tian Y."/>
        </authorList>
    </citation>
    <scope>NUCLEOTIDE SEQUENCE [LARGE SCALE GENOMIC DNA]</scope>
    <source>
        <strain evidence="5 6">M9-3-2</strain>
    </source>
</reference>
<evidence type="ECO:0000256" key="1">
    <source>
        <dbReference type="ARBA" id="ARBA00022603"/>
    </source>
</evidence>
<dbReference type="SMART" id="SM00981">
    <property type="entry name" value="THUMP"/>
    <property type="match status" value="1"/>
</dbReference>
<dbReference type="InterPro" id="IPR029063">
    <property type="entry name" value="SAM-dependent_MTases_sf"/>
</dbReference>
<dbReference type="PRINTS" id="PR00507">
    <property type="entry name" value="N12N6MTFRASE"/>
</dbReference>
<keyword evidence="3" id="KW-0694">RNA-binding</keyword>
<dbReference type="InterPro" id="IPR000241">
    <property type="entry name" value="RlmKL-like_Mtase"/>
</dbReference>
<dbReference type="InterPro" id="IPR054170">
    <property type="entry name" value="RlmL_1st"/>
</dbReference>
<dbReference type="KEGG" id="azq:G3580_04070"/>
<accession>A0A6C1B3V9</accession>
<dbReference type="Gene3D" id="3.30.2130.30">
    <property type="match status" value="1"/>
</dbReference>
<dbReference type="RefSeq" id="WP_173764054.1">
    <property type="nucleotide sequence ID" value="NZ_CP048836.1"/>
</dbReference>
<protein>
    <submittedName>
        <fullName evidence="5">Class I SAM-dependent RNA methyltransferase</fullName>
    </submittedName>
</protein>
<dbReference type="EMBL" id="CP048836">
    <property type="protein sequence ID" value="QID16884.1"/>
    <property type="molecule type" value="Genomic_DNA"/>
</dbReference>
<dbReference type="PANTHER" id="PTHR47313">
    <property type="entry name" value="RIBOSOMAL RNA LARGE SUBUNIT METHYLTRANSFERASE K/L"/>
    <property type="match status" value="1"/>
</dbReference>